<organism evidence="1 2">
    <name type="scientific">Segatella copri</name>
    <dbReference type="NCBI Taxonomy" id="165179"/>
    <lineage>
        <taxon>Bacteria</taxon>
        <taxon>Pseudomonadati</taxon>
        <taxon>Bacteroidota</taxon>
        <taxon>Bacteroidia</taxon>
        <taxon>Bacteroidales</taxon>
        <taxon>Prevotellaceae</taxon>
        <taxon>Segatella</taxon>
    </lineage>
</organism>
<reference evidence="2" key="1">
    <citation type="submission" date="2019-09" db="EMBL/GenBank/DDBJ databases">
        <title>Distinct polysaccharide growth profiles of human intestinal Prevotella copri isolates.</title>
        <authorList>
            <person name="Fehlner-Peach H."/>
            <person name="Magnabosco C."/>
            <person name="Raghavan V."/>
            <person name="Scher J.U."/>
            <person name="Tett A."/>
            <person name="Cox L.M."/>
            <person name="Gottsegen C."/>
            <person name="Watters A."/>
            <person name="Wiltshire- Gordon J.D."/>
            <person name="Segata N."/>
            <person name="Bonneau R."/>
            <person name="Littman D.R."/>
        </authorList>
    </citation>
    <scope>NUCLEOTIDE SEQUENCE [LARGE SCALE GENOMIC DNA]</scope>
    <source>
        <strain evidence="2">iAA108</strain>
    </source>
</reference>
<proteinExistence type="predicted"/>
<dbReference type="Proteomes" id="UP000421408">
    <property type="component" value="Unassembled WGS sequence"/>
</dbReference>
<protein>
    <submittedName>
        <fullName evidence="1">Uncharacterized protein</fullName>
    </submittedName>
</protein>
<dbReference type="InterPro" id="IPR027417">
    <property type="entry name" value="P-loop_NTPase"/>
</dbReference>
<dbReference type="SUPFAM" id="SSF52540">
    <property type="entry name" value="P-loop containing nucleoside triphosphate hydrolases"/>
    <property type="match status" value="1"/>
</dbReference>
<comment type="caution">
    <text evidence="1">The sequence shown here is derived from an EMBL/GenBank/DDBJ whole genome shotgun (WGS) entry which is preliminary data.</text>
</comment>
<sequence length="535" mass="61242">MDELYLRTEDIDDKDILNLCIENEQDRETINLLKSRTPVILEGSRGVGKSFLMRVAAQELKESFAEERVLPVYITFIKSSLVAVRQKGAFLYWMLSNICSKIIRQLRRNGIIIDSSSSIDILAGGKINERDIPKIEIIKNAFEESWNHSEEIDVASIPTVENLKDAVEEICEENNIKRIVLFIDEAAHNFIREQQVEFFTLFRDLRCSKISCKAAVYPGVTAYGDSFQFSQDATFIKLNRFVQDDGYGDFMKDMVFKQVNDSTYSKELSRRGQIFNDLTFAASGNPRFLLNNIRTLAKFGTNEVNQCIKVFYRDIVLRDHTMLSAKYPRLKELIDWGRTFIEDTLLPDLQKRNQEALKEEKATTAFFWIHKDAPEPVKRAISLLEYSGIVIELNKGHKGTGREIGTRYMVNLGCLFAVEANPLSVSHQIIDGLSVRKFIEYGVNSPIYNGIKDNLAAIQDNDMEESMATKLAQDINVLDLSPNMREKLHNISLNTIKDVLEAPEDKLKEAHYVGDIRARRMKRIALNSVYEYLIG</sequence>
<accession>A0AA90ZWX4</accession>
<dbReference type="RefSeq" id="WP_153118679.1">
    <property type="nucleotide sequence ID" value="NZ_JBALKB010000001.1"/>
</dbReference>
<dbReference type="AlphaFoldDB" id="A0AA90ZWX4"/>
<dbReference type="EMBL" id="VZCC01000033">
    <property type="protein sequence ID" value="MQN83566.1"/>
    <property type="molecule type" value="Genomic_DNA"/>
</dbReference>
<evidence type="ECO:0000313" key="2">
    <source>
        <dbReference type="Proteomes" id="UP000421408"/>
    </source>
</evidence>
<gene>
    <name evidence="1" type="ORF">F7D74_06130</name>
</gene>
<dbReference type="Gene3D" id="3.40.50.300">
    <property type="entry name" value="P-loop containing nucleotide triphosphate hydrolases"/>
    <property type="match status" value="1"/>
</dbReference>
<name>A0AA90ZWX4_9BACT</name>
<evidence type="ECO:0000313" key="1">
    <source>
        <dbReference type="EMBL" id="MQN83566.1"/>
    </source>
</evidence>